<dbReference type="Pfam" id="PF10238">
    <property type="entry name" value="Eapp_C"/>
    <property type="match status" value="1"/>
</dbReference>
<evidence type="ECO:0000256" key="1">
    <source>
        <dbReference type="SAM" id="MobiDB-lite"/>
    </source>
</evidence>
<name>A0A058Z1N3_FONAL</name>
<protein>
    <recommendedName>
        <fullName evidence="4">E2F-associated phosphoprotein</fullName>
    </recommendedName>
</protein>
<gene>
    <name evidence="2" type="ORF">H696_05123</name>
</gene>
<dbReference type="OrthoDB" id="122464at2759"/>
<dbReference type="PANTHER" id="PTHR15967">
    <property type="entry name" value="E2F-ASSOCIATED PHOSPHOPROTEIN"/>
    <property type="match status" value="1"/>
</dbReference>
<organism evidence="2">
    <name type="scientific">Fonticula alba</name>
    <name type="common">Slime mold</name>
    <dbReference type="NCBI Taxonomy" id="691883"/>
    <lineage>
        <taxon>Eukaryota</taxon>
        <taxon>Rotosphaerida</taxon>
        <taxon>Fonticulaceae</taxon>
        <taxon>Fonticula</taxon>
    </lineage>
</organism>
<reference evidence="2" key="1">
    <citation type="submission" date="2013-04" db="EMBL/GenBank/DDBJ databases">
        <title>The Genome Sequence of Fonticula alba ATCC 38817.</title>
        <authorList>
            <consortium name="The Broad Institute Genomics Platform"/>
            <person name="Russ C."/>
            <person name="Cuomo C."/>
            <person name="Burger G."/>
            <person name="Gray M.W."/>
            <person name="Holland P.W.H."/>
            <person name="King N."/>
            <person name="Lang F.B.F."/>
            <person name="Roger A.J."/>
            <person name="Ruiz-Trillo I."/>
            <person name="Brown M."/>
            <person name="Walker B."/>
            <person name="Young S."/>
            <person name="Zeng Q."/>
            <person name="Gargeya S."/>
            <person name="Fitzgerald M."/>
            <person name="Haas B."/>
            <person name="Abouelleil A."/>
            <person name="Allen A.W."/>
            <person name="Alvarado L."/>
            <person name="Arachchi H.M."/>
            <person name="Berlin A.M."/>
            <person name="Chapman S.B."/>
            <person name="Gainer-Dewar J."/>
            <person name="Goldberg J."/>
            <person name="Griggs A."/>
            <person name="Gujja S."/>
            <person name="Hansen M."/>
            <person name="Howarth C."/>
            <person name="Imamovic A."/>
            <person name="Ireland A."/>
            <person name="Larimer J."/>
            <person name="McCowan C."/>
            <person name="Murphy C."/>
            <person name="Pearson M."/>
            <person name="Poon T.W."/>
            <person name="Priest M."/>
            <person name="Roberts A."/>
            <person name="Saif S."/>
            <person name="Shea T."/>
            <person name="Sisk P."/>
            <person name="Sykes S."/>
            <person name="Wortman J."/>
            <person name="Nusbaum C."/>
            <person name="Birren B."/>
        </authorList>
    </citation>
    <scope>NUCLEOTIDE SEQUENCE [LARGE SCALE GENOMIC DNA]</scope>
    <source>
        <strain evidence="2">ATCC 38817</strain>
    </source>
</reference>
<keyword evidence="3" id="KW-1185">Reference proteome</keyword>
<evidence type="ECO:0008006" key="4">
    <source>
        <dbReference type="Google" id="ProtNLM"/>
    </source>
</evidence>
<dbReference type="PANTHER" id="PTHR15967:SF0">
    <property type="entry name" value="E2F-ASSOCIATED PHOSPHOPROTEIN"/>
    <property type="match status" value="1"/>
</dbReference>
<evidence type="ECO:0000313" key="3">
    <source>
        <dbReference type="Proteomes" id="UP000030693"/>
    </source>
</evidence>
<dbReference type="InterPro" id="IPR019370">
    <property type="entry name" value="E2F-assoc_phosphoprotein"/>
</dbReference>
<dbReference type="RefSeq" id="XP_009497248.1">
    <property type="nucleotide sequence ID" value="XM_009498973.1"/>
</dbReference>
<proteinExistence type="predicted"/>
<dbReference type="GO" id="GO:0005634">
    <property type="term" value="C:nucleus"/>
    <property type="evidence" value="ECO:0007669"/>
    <property type="project" value="TreeGrafter"/>
</dbReference>
<dbReference type="Proteomes" id="UP000030693">
    <property type="component" value="Unassembled WGS sequence"/>
</dbReference>
<feature type="region of interest" description="Disordered" evidence="1">
    <location>
        <begin position="89"/>
        <end position="119"/>
    </location>
</feature>
<accession>A0A058Z1N3</accession>
<feature type="compositionally biased region" description="Acidic residues" evidence="1">
    <location>
        <begin position="23"/>
        <end position="36"/>
    </location>
</feature>
<dbReference type="eggNOG" id="KOG3395">
    <property type="taxonomic scope" value="Eukaryota"/>
</dbReference>
<dbReference type="STRING" id="691883.A0A058Z1N3"/>
<dbReference type="EMBL" id="KB932209">
    <property type="protein sequence ID" value="KCV68194.1"/>
    <property type="molecule type" value="Genomic_DNA"/>
</dbReference>
<sequence length="210" mass="23445">MSSPQSNAPPDGGPPTYDPLYFDSDEDMDSEAESIEDGVGHKKRAPRQRPVISDADLLYDPQHDIDDEIWVQHRYMHHHHPVAESIRAMRDTSGTPPARGSAGDEGSGRSDFVESDDEDLRLQRRRPQTDAVLSCPGCFTTLTYECRQHAEHKNQFHATKVVNILVNKKTPVATSGESTYFQAVCKVCRNPVGVCNQNGEFDLFDLLTGF</sequence>
<feature type="region of interest" description="Disordered" evidence="1">
    <location>
        <begin position="1"/>
        <end position="48"/>
    </location>
</feature>
<evidence type="ECO:0000313" key="2">
    <source>
        <dbReference type="EMBL" id="KCV68194.1"/>
    </source>
</evidence>
<dbReference type="AlphaFoldDB" id="A0A058Z1N3"/>
<dbReference type="GeneID" id="20529848"/>